<dbReference type="AlphaFoldDB" id="A0A0V0RVI7"/>
<proteinExistence type="predicted"/>
<organism evidence="1 2">
    <name type="scientific">Trichinella nelsoni</name>
    <dbReference type="NCBI Taxonomy" id="6336"/>
    <lineage>
        <taxon>Eukaryota</taxon>
        <taxon>Metazoa</taxon>
        <taxon>Ecdysozoa</taxon>
        <taxon>Nematoda</taxon>
        <taxon>Enoplea</taxon>
        <taxon>Dorylaimia</taxon>
        <taxon>Trichinellida</taxon>
        <taxon>Trichinellidae</taxon>
        <taxon>Trichinella</taxon>
    </lineage>
</organism>
<accession>A0A0V0RVI7</accession>
<sequence length="112" mass="12945">MDLVERHCDHKCKQMMNLQWTNTCFSTRVFHKYTKLPGSKARSVDGFIDPVFYKATKLPDPKSPSIDCVIVLRKLCYAMGKVEVADLQWFPLSQTIDLGERHSDHKCEQVVN</sequence>
<gene>
    <name evidence="1" type="ORF">T07_9509</name>
</gene>
<evidence type="ECO:0000313" key="1">
    <source>
        <dbReference type="EMBL" id="KRX18482.1"/>
    </source>
</evidence>
<dbReference type="Proteomes" id="UP000054630">
    <property type="component" value="Unassembled WGS sequence"/>
</dbReference>
<name>A0A0V0RVI7_9BILA</name>
<dbReference type="OrthoDB" id="10462567at2759"/>
<keyword evidence="2" id="KW-1185">Reference proteome</keyword>
<dbReference type="EMBL" id="JYDL01000072">
    <property type="protein sequence ID" value="KRX18482.1"/>
    <property type="molecule type" value="Genomic_DNA"/>
</dbReference>
<reference evidence="1 2" key="1">
    <citation type="submission" date="2015-01" db="EMBL/GenBank/DDBJ databases">
        <title>Evolution of Trichinella species and genotypes.</title>
        <authorList>
            <person name="Korhonen P.K."/>
            <person name="Edoardo P."/>
            <person name="Giuseppe L.R."/>
            <person name="Gasser R.B."/>
        </authorList>
    </citation>
    <scope>NUCLEOTIDE SEQUENCE [LARGE SCALE GENOMIC DNA]</scope>
    <source>
        <strain evidence="1">ISS37</strain>
    </source>
</reference>
<protein>
    <submittedName>
        <fullName evidence="1">Uncharacterized protein</fullName>
    </submittedName>
</protein>
<evidence type="ECO:0000313" key="2">
    <source>
        <dbReference type="Proteomes" id="UP000054630"/>
    </source>
</evidence>
<comment type="caution">
    <text evidence="1">The sequence shown here is derived from an EMBL/GenBank/DDBJ whole genome shotgun (WGS) entry which is preliminary data.</text>
</comment>